<keyword evidence="5 7" id="KW-1133">Transmembrane helix</keyword>
<reference evidence="8 9" key="1">
    <citation type="submission" date="2015-03" db="EMBL/GenBank/DDBJ databases">
        <authorList>
            <consortium name="Pathogen Informatics"/>
            <person name="Murphy D."/>
        </authorList>
    </citation>
    <scope>NUCLEOTIDE SEQUENCE [LARGE SCALE GENOMIC DNA]</scope>
    <source>
        <strain evidence="8 9">IP05342</strain>
    </source>
</reference>
<feature type="transmembrane region" description="Helical" evidence="7">
    <location>
        <begin position="98"/>
        <end position="118"/>
    </location>
</feature>
<keyword evidence="3" id="KW-1003">Cell membrane</keyword>
<feature type="transmembrane region" description="Helical" evidence="7">
    <location>
        <begin position="229"/>
        <end position="246"/>
    </location>
</feature>
<dbReference type="PANTHER" id="PTHR34856:SF2">
    <property type="entry name" value="PROTEIN NRFD"/>
    <property type="match status" value="1"/>
</dbReference>
<feature type="transmembrane region" description="Helical" evidence="7">
    <location>
        <begin position="183"/>
        <end position="209"/>
    </location>
</feature>
<dbReference type="Pfam" id="PF03916">
    <property type="entry name" value="NrfD"/>
    <property type="match status" value="1"/>
</dbReference>
<protein>
    <submittedName>
        <fullName evidence="8">Formate-dependent nitrite reductase, membrane component</fullName>
    </submittedName>
</protein>
<feature type="transmembrane region" description="Helical" evidence="7">
    <location>
        <begin position="252"/>
        <end position="282"/>
    </location>
</feature>
<name>A0ABM9RY28_YEREN</name>
<evidence type="ECO:0000256" key="3">
    <source>
        <dbReference type="ARBA" id="ARBA00022475"/>
    </source>
</evidence>
<dbReference type="InterPro" id="IPR005614">
    <property type="entry name" value="NrfD-like"/>
</dbReference>
<feature type="transmembrane region" description="Helical" evidence="7">
    <location>
        <begin position="294"/>
        <end position="318"/>
    </location>
</feature>
<comment type="similarity">
    <text evidence="2">Belongs to the NrfD family.</text>
</comment>
<evidence type="ECO:0000256" key="1">
    <source>
        <dbReference type="ARBA" id="ARBA00004651"/>
    </source>
</evidence>
<sequence>MSPALNTPFHFESLVWDWPIAIYLFLIGVSAGMVVVSLLVKRRVLGGDAAQSGLLKSTAIIAPLAIVLGLFILILHLTRPWTFWKLMFFYSTRSVMSLGVMLFQIYMVVLLVWLAVLFRHWITALLQPYPKLSWVSTLLNKLAPIEPKLEPLMMFLAVALGAYTGFLLSALKTYPLLNNPVLPVLPVLFLFSGVSSGIAATVLCSVAFFKEPLHSPALAFVHRLEKPVVWLELFLLLAFFTGLWFGGGQKEVAVTVALGGGFWALMFWFWVIGCGMVLPLVLSRYCSHNVRHRVSFLLTVSGLSLFGVFVLRFFILYAGQMTVV</sequence>
<feature type="transmembrane region" description="Helical" evidence="7">
    <location>
        <begin position="60"/>
        <end position="78"/>
    </location>
</feature>
<dbReference type="NCBIfam" id="TIGR03148">
    <property type="entry name" value="cyt_nit_nrfD"/>
    <property type="match status" value="1"/>
</dbReference>
<evidence type="ECO:0000256" key="6">
    <source>
        <dbReference type="ARBA" id="ARBA00023136"/>
    </source>
</evidence>
<keyword evidence="6 7" id="KW-0472">Membrane</keyword>
<gene>
    <name evidence="8" type="ORF">ERS137959_01557</name>
</gene>
<dbReference type="RefSeq" id="WP_049527045.1">
    <property type="nucleotide sequence ID" value="NZ_CPXJ01000015.1"/>
</dbReference>
<keyword evidence="4 7" id="KW-0812">Transmembrane</keyword>
<feature type="transmembrane region" description="Helical" evidence="7">
    <location>
        <begin position="20"/>
        <end position="40"/>
    </location>
</feature>
<proteinExistence type="inferred from homology"/>
<dbReference type="InterPro" id="IPR017566">
    <property type="entry name" value="NrfD"/>
</dbReference>
<dbReference type="EMBL" id="CPXJ01000015">
    <property type="protein sequence ID" value="CND57382.1"/>
    <property type="molecule type" value="Genomic_DNA"/>
</dbReference>
<evidence type="ECO:0000256" key="4">
    <source>
        <dbReference type="ARBA" id="ARBA00022692"/>
    </source>
</evidence>
<evidence type="ECO:0000313" key="9">
    <source>
        <dbReference type="Proteomes" id="UP000041601"/>
    </source>
</evidence>
<evidence type="ECO:0000256" key="7">
    <source>
        <dbReference type="SAM" id="Phobius"/>
    </source>
</evidence>
<comment type="caution">
    <text evidence="8">The sequence shown here is derived from an EMBL/GenBank/DDBJ whole genome shotgun (WGS) entry which is preliminary data.</text>
</comment>
<dbReference type="Proteomes" id="UP000041601">
    <property type="component" value="Unassembled WGS sequence"/>
</dbReference>
<evidence type="ECO:0000313" key="8">
    <source>
        <dbReference type="EMBL" id="CND57382.1"/>
    </source>
</evidence>
<feature type="transmembrane region" description="Helical" evidence="7">
    <location>
        <begin position="152"/>
        <end position="171"/>
    </location>
</feature>
<accession>A0ABM9RY28</accession>
<evidence type="ECO:0000256" key="2">
    <source>
        <dbReference type="ARBA" id="ARBA00008929"/>
    </source>
</evidence>
<dbReference type="InterPro" id="IPR052049">
    <property type="entry name" value="Electron_transfer_protein"/>
</dbReference>
<comment type="subcellular location">
    <subcellularLocation>
        <location evidence="1">Cell membrane</location>
        <topology evidence="1">Multi-pass membrane protein</topology>
    </subcellularLocation>
</comment>
<organism evidence="8 9">
    <name type="scientific">Yersinia enterocolitica</name>
    <dbReference type="NCBI Taxonomy" id="630"/>
    <lineage>
        <taxon>Bacteria</taxon>
        <taxon>Pseudomonadati</taxon>
        <taxon>Pseudomonadota</taxon>
        <taxon>Gammaproteobacteria</taxon>
        <taxon>Enterobacterales</taxon>
        <taxon>Yersiniaceae</taxon>
        <taxon>Yersinia</taxon>
    </lineage>
</organism>
<keyword evidence="9" id="KW-1185">Reference proteome</keyword>
<dbReference type="PANTHER" id="PTHR34856">
    <property type="entry name" value="PROTEIN NRFD"/>
    <property type="match status" value="1"/>
</dbReference>
<evidence type="ECO:0000256" key="5">
    <source>
        <dbReference type="ARBA" id="ARBA00022989"/>
    </source>
</evidence>
<dbReference type="Gene3D" id="1.20.1630.10">
    <property type="entry name" value="Formate dehydrogenase/DMSO reductase domain"/>
    <property type="match status" value="1"/>
</dbReference>